<name>A0A382NEA5_9ZZZZ</name>
<sequence>LLRGSGLKGLTSFGKTSEYKKNGIKILRPLINLEKKELIYLSNKVFNFFVKDPSNLNENFKRIRIRNLMENLKKEGLDKKKLKLTIRNLKDSNQSINFYVKKNIDQNTKFFNKKNAFILNKFFFDQSHEVIFRSLSFLMKLISGKHYVARGKSVNDLIEKIKLNKISTKVTLGGCFVEKINETVLISREKSSKT</sequence>
<dbReference type="GO" id="GO:0008033">
    <property type="term" value="P:tRNA processing"/>
    <property type="evidence" value="ECO:0007669"/>
    <property type="project" value="UniProtKB-KW"/>
</dbReference>
<gene>
    <name evidence="6" type="ORF">METZ01_LOCUS310765</name>
</gene>
<dbReference type="SUPFAM" id="SSF52402">
    <property type="entry name" value="Adenine nucleotide alpha hydrolases-like"/>
    <property type="match status" value="1"/>
</dbReference>
<dbReference type="GO" id="GO:0016879">
    <property type="term" value="F:ligase activity, forming carbon-nitrogen bonds"/>
    <property type="evidence" value="ECO:0007669"/>
    <property type="project" value="InterPro"/>
</dbReference>
<evidence type="ECO:0000313" key="6">
    <source>
        <dbReference type="EMBL" id="SVC57911.1"/>
    </source>
</evidence>
<dbReference type="Gene3D" id="3.40.50.620">
    <property type="entry name" value="HUPs"/>
    <property type="match status" value="1"/>
</dbReference>
<feature type="domain" description="tRNA(Ile)-lysidine/2-thiocytidine synthase N-terminal" evidence="5">
    <location>
        <begin position="1"/>
        <end position="67"/>
    </location>
</feature>
<evidence type="ECO:0000256" key="1">
    <source>
        <dbReference type="ARBA" id="ARBA00022598"/>
    </source>
</evidence>
<dbReference type="InterPro" id="IPR014729">
    <property type="entry name" value="Rossmann-like_a/b/a_fold"/>
</dbReference>
<dbReference type="Pfam" id="PF01171">
    <property type="entry name" value="ATP_bind_3"/>
    <property type="match status" value="1"/>
</dbReference>
<keyword evidence="1" id="KW-0436">Ligase</keyword>
<evidence type="ECO:0000256" key="4">
    <source>
        <dbReference type="ARBA" id="ARBA00022840"/>
    </source>
</evidence>
<keyword evidence="2" id="KW-0819">tRNA processing</keyword>
<dbReference type="PANTHER" id="PTHR43033:SF1">
    <property type="entry name" value="TRNA(ILE)-LYSIDINE SYNTHASE-RELATED"/>
    <property type="match status" value="1"/>
</dbReference>
<organism evidence="6">
    <name type="scientific">marine metagenome</name>
    <dbReference type="NCBI Taxonomy" id="408172"/>
    <lineage>
        <taxon>unclassified sequences</taxon>
        <taxon>metagenomes</taxon>
        <taxon>ecological metagenomes</taxon>
    </lineage>
</organism>
<dbReference type="PANTHER" id="PTHR43033">
    <property type="entry name" value="TRNA(ILE)-LYSIDINE SYNTHASE-RELATED"/>
    <property type="match status" value="1"/>
</dbReference>
<feature type="non-terminal residue" evidence="6">
    <location>
        <position position="1"/>
    </location>
</feature>
<keyword evidence="4" id="KW-0067">ATP-binding</keyword>
<dbReference type="InterPro" id="IPR011063">
    <property type="entry name" value="TilS/TtcA_N"/>
</dbReference>
<reference evidence="6" key="1">
    <citation type="submission" date="2018-05" db="EMBL/GenBank/DDBJ databases">
        <authorList>
            <person name="Lanie J.A."/>
            <person name="Ng W.-L."/>
            <person name="Kazmierczak K.M."/>
            <person name="Andrzejewski T.M."/>
            <person name="Davidsen T.M."/>
            <person name="Wayne K.J."/>
            <person name="Tettelin H."/>
            <person name="Glass J.I."/>
            <person name="Rusch D."/>
            <person name="Podicherti R."/>
            <person name="Tsui H.-C.T."/>
            <person name="Winkler M.E."/>
        </authorList>
    </citation>
    <scope>NUCLEOTIDE SEQUENCE</scope>
</reference>
<evidence type="ECO:0000256" key="3">
    <source>
        <dbReference type="ARBA" id="ARBA00022741"/>
    </source>
</evidence>
<dbReference type="InterPro" id="IPR012094">
    <property type="entry name" value="tRNA_Ile_lys_synt"/>
</dbReference>
<accession>A0A382NEA5</accession>
<proteinExistence type="predicted"/>
<evidence type="ECO:0000256" key="2">
    <source>
        <dbReference type="ARBA" id="ARBA00022694"/>
    </source>
</evidence>
<dbReference type="AlphaFoldDB" id="A0A382NEA5"/>
<protein>
    <recommendedName>
        <fullName evidence="5">tRNA(Ile)-lysidine/2-thiocytidine synthase N-terminal domain-containing protein</fullName>
    </recommendedName>
</protein>
<evidence type="ECO:0000259" key="5">
    <source>
        <dbReference type="Pfam" id="PF01171"/>
    </source>
</evidence>
<keyword evidence="3" id="KW-0547">Nucleotide-binding</keyword>
<dbReference type="GO" id="GO:0005524">
    <property type="term" value="F:ATP binding"/>
    <property type="evidence" value="ECO:0007669"/>
    <property type="project" value="UniProtKB-KW"/>
</dbReference>
<dbReference type="EMBL" id="UINC01098981">
    <property type="protein sequence ID" value="SVC57911.1"/>
    <property type="molecule type" value="Genomic_DNA"/>
</dbReference>